<dbReference type="Proteomes" id="UP001359559">
    <property type="component" value="Unassembled WGS sequence"/>
</dbReference>
<evidence type="ECO:0000256" key="1">
    <source>
        <dbReference type="SAM" id="MobiDB-lite"/>
    </source>
</evidence>
<sequence>MVFGVGSTQPSSRRETSAQVTLGAQKGVTMVSESPKPMDTFESSKQDQDRVTFGVETEPGLAGAALVDTSEAGVE</sequence>
<feature type="region of interest" description="Disordered" evidence="1">
    <location>
        <begin position="1"/>
        <end position="20"/>
    </location>
</feature>
<name>A0AAN9KIK0_CLITE</name>
<organism evidence="2 3">
    <name type="scientific">Clitoria ternatea</name>
    <name type="common">Butterfly pea</name>
    <dbReference type="NCBI Taxonomy" id="43366"/>
    <lineage>
        <taxon>Eukaryota</taxon>
        <taxon>Viridiplantae</taxon>
        <taxon>Streptophyta</taxon>
        <taxon>Embryophyta</taxon>
        <taxon>Tracheophyta</taxon>
        <taxon>Spermatophyta</taxon>
        <taxon>Magnoliopsida</taxon>
        <taxon>eudicotyledons</taxon>
        <taxon>Gunneridae</taxon>
        <taxon>Pentapetalae</taxon>
        <taxon>rosids</taxon>
        <taxon>fabids</taxon>
        <taxon>Fabales</taxon>
        <taxon>Fabaceae</taxon>
        <taxon>Papilionoideae</taxon>
        <taxon>50 kb inversion clade</taxon>
        <taxon>NPAAA clade</taxon>
        <taxon>indigoferoid/millettioid clade</taxon>
        <taxon>Phaseoleae</taxon>
        <taxon>Clitoria</taxon>
    </lineage>
</organism>
<feature type="region of interest" description="Disordered" evidence="1">
    <location>
        <begin position="31"/>
        <end position="50"/>
    </location>
</feature>
<reference evidence="2 3" key="1">
    <citation type="submission" date="2024-01" db="EMBL/GenBank/DDBJ databases">
        <title>The genomes of 5 underutilized Papilionoideae crops provide insights into root nodulation and disease resistance.</title>
        <authorList>
            <person name="Yuan L."/>
        </authorList>
    </citation>
    <scope>NUCLEOTIDE SEQUENCE [LARGE SCALE GENOMIC DNA]</scope>
    <source>
        <strain evidence="2">LY-2023</strain>
        <tissue evidence="2">Leaf</tissue>
    </source>
</reference>
<evidence type="ECO:0000313" key="2">
    <source>
        <dbReference type="EMBL" id="KAK7318520.1"/>
    </source>
</evidence>
<comment type="caution">
    <text evidence="2">The sequence shown here is derived from an EMBL/GenBank/DDBJ whole genome shotgun (WGS) entry which is preliminary data.</text>
</comment>
<gene>
    <name evidence="2" type="ORF">RJT34_03223</name>
</gene>
<dbReference type="AlphaFoldDB" id="A0AAN9KIK0"/>
<evidence type="ECO:0000313" key="3">
    <source>
        <dbReference type="Proteomes" id="UP001359559"/>
    </source>
</evidence>
<proteinExistence type="predicted"/>
<dbReference type="EMBL" id="JAYKXN010000001">
    <property type="protein sequence ID" value="KAK7318520.1"/>
    <property type="molecule type" value="Genomic_DNA"/>
</dbReference>
<accession>A0AAN9KIK0</accession>
<keyword evidence="3" id="KW-1185">Reference proteome</keyword>
<protein>
    <submittedName>
        <fullName evidence="2">Uncharacterized protein</fullName>
    </submittedName>
</protein>